<dbReference type="KEGG" id="zca:113926887"/>
<evidence type="ECO:0000313" key="3">
    <source>
        <dbReference type="RefSeq" id="XP_027458078.1"/>
    </source>
</evidence>
<evidence type="ECO:0000313" key="2">
    <source>
        <dbReference type="Proteomes" id="UP000515165"/>
    </source>
</evidence>
<dbReference type="Pfam" id="PF15695">
    <property type="entry name" value="HERV-K_REC"/>
    <property type="match status" value="1"/>
</dbReference>
<name>A0A6J2DVF0_ZALCA</name>
<gene>
    <name evidence="3" type="primary">LOC113926887</name>
</gene>
<dbReference type="InterPro" id="IPR059105">
    <property type="entry name" value="Rec21/ENK19"/>
</dbReference>
<dbReference type="OrthoDB" id="9808239at2759"/>
<organism evidence="2 3">
    <name type="scientific">Zalophus californianus</name>
    <name type="common">California sealion</name>
    <dbReference type="NCBI Taxonomy" id="9704"/>
    <lineage>
        <taxon>Eukaryota</taxon>
        <taxon>Metazoa</taxon>
        <taxon>Chordata</taxon>
        <taxon>Craniata</taxon>
        <taxon>Vertebrata</taxon>
        <taxon>Euteleostomi</taxon>
        <taxon>Mammalia</taxon>
        <taxon>Eutheria</taxon>
        <taxon>Laurasiatheria</taxon>
        <taxon>Carnivora</taxon>
        <taxon>Caniformia</taxon>
        <taxon>Pinnipedia</taxon>
        <taxon>Otariidae</taxon>
        <taxon>Zalophus</taxon>
    </lineage>
</organism>
<dbReference type="Proteomes" id="UP000515165">
    <property type="component" value="Chromosome 7"/>
</dbReference>
<protein>
    <submittedName>
        <fullName evidence="3">Endogenous retrovirus group K member 25 Env polyprotein-like</fullName>
    </submittedName>
</protein>
<proteinExistence type="predicted"/>
<evidence type="ECO:0000259" key="1">
    <source>
        <dbReference type="Pfam" id="PF15695"/>
    </source>
</evidence>
<dbReference type="GeneID" id="113926887"/>
<feature type="domain" description="Rec21/ENK19" evidence="1">
    <location>
        <begin position="54"/>
        <end position="99"/>
    </location>
</feature>
<accession>A0A6J2DVF0</accession>
<keyword evidence="2" id="KW-1185">Reference proteome</keyword>
<reference evidence="3" key="1">
    <citation type="submission" date="2025-08" db="UniProtKB">
        <authorList>
            <consortium name="RefSeq"/>
        </authorList>
    </citation>
    <scope>IDENTIFICATION</scope>
    <source>
        <tissue evidence="3">Blood</tissue>
    </source>
</reference>
<dbReference type="RefSeq" id="XP_027458078.1">
    <property type="nucleotide sequence ID" value="XM_027602277.2"/>
</dbReference>
<dbReference type="AlphaFoldDB" id="A0A6J2DVF0"/>
<sequence length="136" mass="15507">MDPVERFGYLFRKSGPGLAIKTTEEVSQPLQGLTTQRPVREMATLSLKRPRKRKLPPTTPPTWGQLKTLTQRAERVLETTRSTKSPERLFLAMLAVGTCASGVGEKHAYWAYVPHPPLLRLAEWTEYGPIFYSFYK</sequence>